<organism evidence="4">
    <name type="scientific">Nippostrongylus brasiliensis</name>
    <name type="common">Rat hookworm</name>
    <dbReference type="NCBI Taxonomy" id="27835"/>
    <lineage>
        <taxon>Eukaryota</taxon>
        <taxon>Metazoa</taxon>
        <taxon>Ecdysozoa</taxon>
        <taxon>Nematoda</taxon>
        <taxon>Chromadorea</taxon>
        <taxon>Rhabditida</taxon>
        <taxon>Rhabditina</taxon>
        <taxon>Rhabditomorpha</taxon>
        <taxon>Strongyloidea</taxon>
        <taxon>Heligmosomidae</taxon>
        <taxon>Nippostrongylus</taxon>
    </lineage>
</organism>
<evidence type="ECO:0000313" key="3">
    <source>
        <dbReference type="Proteomes" id="UP000271162"/>
    </source>
</evidence>
<gene>
    <name evidence="2" type="ORF">NBR_LOCUS18123</name>
</gene>
<keyword evidence="3" id="KW-1185">Reference proteome</keyword>
<dbReference type="EMBL" id="UYSL01023193">
    <property type="protein sequence ID" value="VDL81844.1"/>
    <property type="molecule type" value="Genomic_DNA"/>
</dbReference>
<keyword evidence="1" id="KW-1133">Transmembrane helix</keyword>
<name>A0A0N4YLW2_NIPBR</name>
<dbReference type="Proteomes" id="UP000271162">
    <property type="component" value="Unassembled WGS sequence"/>
</dbReference>
<evidence type="ECO:0000256" key="1">
    <source>
        <dbReference type="SAM" id="Phobius"/>
    </source>
</evidence>
<dbReference type="WBParaSite" id="NBR_0001812201-mRNA-1">
    <property type="protein sequence ID" value="NBR_0001812201-mRNA-1"/>
    <property type="gene ID" value="NBR_0001812201"/>
</dbReference>
<reference evidence="2 3" key="2">
    <citation type="submission" date="2018-11" db="EMBL/GenBank/DDBJ databases">
        <authorList>
            <consortium name="Pathogen Informatics"/>
        </authorList>
    </citation>
    <scope>NUCLEOTIDE SEQUENCE [LARGE SCALE GENOMIC DNA]</scope>
</reference>
<dbReference type="OMA" id="GHWITAK"/>
<keyword evidence="1" id="KW-0472">Membrane</keyword>
<keyword evidence="1" id="KW-0812">Transmembrane</keyword>
<dbReference type="AlphaFoldDB" id="A0A0N4YLW2"/>
<feature type="transmembrane region" description="Helical" evidence="1">
    <location>
        <begin position="233"/>
        <end position="252"/>
    </location>
</feature>
<sequence length="253" mass="28318">MAVFINVELESITSLPEIMNCLIEKSIKFTVSKDRQSLCDRCSLIKEEPCQISASSSINPFVATSTPSSGSFEQMEAYPRSESVDSEANENVKSEICTPHMCDSTPPIRDELDDTDIVACGSELLQQVSANFSSYQETKFVDSDASVVREKGSGSAPKQCQTKVHSVWTGFRSNEPCLDSHRKVPLWGSESESGIGHVSWTPSCHLFFLLRNKLWLILAQNYRQNYRTVDTSVTNFVVFAVIFVFLVLIFQFL</sequence>
<evidence type="ECO:0000313" key="2">
    <source>
        <dbReference type="EMBL" id="VDL81844.1"/>
    </source>
</evidence>
<accession>A0A0N4YLW2</accession>
<evidence type="ECO:0000313" key="4">
    <source>
        <dbReference type="WBParaSite" id="NBR_0001812201-mRNA-1"/>
    </source>
</evidence>
<protein>
    <submittedName>
        <fullName evidence="4">Ovule protein</fullName>
    </submittedName>
</protein>
<reference evidence="4" key="1">
    <citation type="submission" date="2017-02" db="UniProtKB">
        <authorList>
            <consortium name="WormBaseParasite"/>
        </authorList>
    </citation>
    <scope>IDENTIFICATION</scope>
</reference>
<proteinExistence type="predicted"/>